<dbReference type="KEGG" id="bmx:BMS_0978"/>
<dbReference type="Proteomes" id="UP000008963">
    <property type="component" value="Chromosome"/>
</dbReference>
<name>E1WXQ7_HALMS</name>
<dbReference type="HOGENOM" id="CLU_2259844_0_0_7"/>
<accession>E1WXQ7</accession>
<reference evidence="2" key="1">
    <citation type="journal article" date="2013" name="ISME J.">
        <title>A small predatory core genome in the divergent marine Bacteriovorax marinus SJ and the terrestrial Bdellovibrio bacteriovorus.</title>
        <authorList>
            <person name="Crossman L.C."/>
            <person name="Chen H."/>
            <person name="Cerdeno-Tarraga A.M."/>
            <person name="Brooks K."/>
            <person name="Quail M.A."/>
            <person name="Pineiro S.A."/>
            <person name="Hobley L."/>
            <person name="Sockett R.E."/>
            <person name="Bentley S.D."/>
            <person name="Parkhill J."/>
            <person name="Williams H.N."/>
            <person name="Stine O.C."/>
        </authorList>
    </citation>
    <scope>NUCLEOTIDE SEQUENCE [LARGE SCALE GENOMIC DNA]</scope>
    <source>
        <strain evidence="2">ATCC BAA-682 / DSM 15412 / SJ</strain>
    </source>
</reference>
<keyword evidence="2" id="KW-1185">Reference proteome</keyword>
<dbReference type="AlphaFoldDB" id="E1WXQ7"/>
<gene>
    <name evidence="1" type="ordered locus">BMS_0978</name>
</gene>
<dbReference type="STRING" id="862908.BMS_0978"/>
<organism evidence="1 2">
    <name type="scientific">Halobacteriovorax marinus (strain ATCC BAA-682 / DSM 15412 / SJ)</name>
    <name type="common">Bacteriovorax marinus</name>
    <dbReference type="NCBI Taxonomy" id="862908"/>
    <lineage>
        <taxon>Bacteria</taxon>
        <taxon>Pseudomonadati</taxon>
        <taxon>Bdellovibrionota</taxon>
        <taxon>Bacteriovoracia</taxon>
        <taxon>Bacteriovoracales</taxon>
        <taxon>Halobacteriovoraceae</taxon>
        <taxon>Halobacteriovorax</taxon>
    </lineage>
</organism>
<dbReference type="EMBL" id="FQ312005">
    <property type="protein sequence ID" value="CBW25863.1"/>
    <property type="molecule type" value="Genomic_DNA"/>
</dbReference>
<sequence>MIVNHLFQNIILTQECLTKARECGISIRKIFETITFARPCLTDLGGLSFFYGSIEVITCTNFEYAINVIDHGQNSTHQIAFEDFDVLIPQKVEHFSRVECMLS</sequence>
<protein>
    <submittedName>
        <fullName evidence="1">Uncharacterized protein</fullName>
    </submittedName>
</protein>
<evidence type="ECO:0000313" key="2">
    <source>
        <dbReference type="Proteomes" id="UP000008963"/>
    </source>
</evidence>
<proteinExistence type="predicted"/>
<evidence type="ECO:0000313" key="1">
    <source>
        <dbReference type="EMBL" id="CBW25863.1"/>
    </source>
</evidence>
<dbReference type="PATRIC" id="fig|862908.3.peg.930"/>